<dbReference type="AlphaFoldDB" id="A0AAW9RHX9"/>
<dbReference type="RefSeq" id="WP_354695003.1">
    <property type="nucleotide sequence ID" value="NZ_JAZHOG010000005.1"/>
</dbReference>
<gene>
    <name evidence="1" type="ORF">V3330_08590</name>
</gene>
<evidence type="ECO:0000313" key="1">
    <source>
        <dbReference type="EMBL" id="MEJ8567678.1"/>
    </source>
</evidence>
<dbReference type="Proteomes" id="UP001359886">
    <property type="component" value="Unassembled WGS sequence"/>
</dbReference>
<keyword evidence="2" id="KW-1185">Reference proteome</keyword>
<name>A0AAW9RHX9_9GAMM</name>
<evidence type="ECO:0008006" key="3">
    <source>
        <dbReference type="Google" id="ProtNLM"/>
    </source>
</evidence>
<protein>
    <recommendedName>
        <fullName evidence="3">Prolyl 4-hydroxylase alpha subunit Fe(2+) 2OG dioxygenase domain-containing protein</fullName>
    </recommendedName>
</protein>
<dbReference type="EMBL" id="JAZHOG010000005">
    <property type="protein sequence ID" value="MEJ8567678.1"/>
    <property type="molecule type" value="Genomic_DNA"/>
</dbReference>
<comment type="caution">
    <text evidence="1">The sequence shown here is derived from an EMBL/GenBank/DDBJ whole genome shotgun (WGS) entry which is preliminary data.</text>
</comment>
<organism evidence="1 2">
    <name type="scientific">Elongatibacter sediminis</name>
    <dbReference type="NCBI Taxonomy" id="3119006"/>
    <lineage>
        <taxon>Bacteria</taxon>
        <taxon>Pseudomonadati</taxon>
        <taxon>Pseudomonadota</taxon>
        <taxon>Gammaproteobacteria</taxon>
        <taxon>Chromatiales</taxon>
        <taxon>Wenzhouxiangellaceae</taxon>
        <taxon>Elongatibacter</taxon>
    </lineage>
</organism>
<sequence>MSGNPEQRTVSRDVFAPPDWLVEQTARQQAMAPYCGLGFKKGRLDSDLHAGMVERLTHNAERFRPETAIDEIQTTEPGVIPVLFHEDPEFNRAVCEALKPMHETWAGMRLTESACYGFRVYQRGSYLHNHVDRTQTHIISSTICVDSRLDEPWPLYLEDIEGRPHQVNLEPGEFVFYEGARLIHGRPWALQGDYYIGMFVHYRPLSLANHSAGTP</sequence>
<evidence type="ECO:0000313" key="2">
    <source>
        <dbReference type="Proteomes" id="UP001359886"/>
    </source>
</evidence>
<reference evidence="1 2" key="1">
    <citation type="submission" date="2024-02" db="EMBL/GenBank/DDBJ databases">
        <title>A novel Wenzhouxiangellaceae bacterium, isolated from coastal sediments.</title>
        <authorList>
            <person name="Du Z.-J."/>
            <person name="Ye Y.-Q."/>
            <person name="Zhang X.-Y."/>
        </authorList>
    </citation>
    <scope>NUCLEOTIDE SEQUENCE [LARGE SCALE GENOMIC DNA]</scope>
    <source>
        <strain evidence="1 2">CH-27</strain>
    </source>
</reference>
<proteinExistence type="predicted"/>
<accession>A0AAW9RHX9</accession>